<feature type="binding site" evidence="6">
    <location>
        <position position="210"/>
    </location>
    <ligand>
        <name>a purine D-ribonucleoside</name>
        <dbReference type="ChEBI" id="CHEBI:142355"/>
    </ligand>
</feature>
<dbReference type="GO" id="GO:0005737">
    <property type="term" value="C:cytoplasm"/>
    <property type="evidence" value="ECO:0007669"/>
    <property type="project" value="TreeGrafter"/>
</dbReference>
<evidence type="ECO:0000256" key="2">
    <source>
        <dbReference type="ARBA" id="ARBA00006751"/>
    </source>
</evidence>
<feature type="binding site" evidence="6">
    <location>
        <position position="123"/>
    </location>
    <ligand>
        <name>phosphate</name>
        <dbReference type="ChEBI" id="CHEBI:43474"/>
    </ligand>
</feature>
<gene>
    <name evidence="8" type="ORF">V565_015940</name>
</gene>
<feature type="binding site" evidence="6">
    <location>
        <position position="68"/>
    </location>
    <ligand>
        <name>phosphate</name>
        <dbReference type="ChEBI" id="CHEBI:43474"/>
    </ligand>
</feature>
<evidence type="ECO:0000256" key="4">
    <source>
        <dbReference type="ARBA" id="ARBA00022679"/>
    </source>
</evidence>
<dbReference type="PANTHER" id="PTHR11904">
    <property type="entry name" value="METHYLTHIOADENOSINE/PURINE NUCLEOSIDE PHOSPHORYLASE"/>
    <property type="match status" value="1"/>
</dbReference>
<dbReference type="OrthoDB" id="10261782at2759"/>
<name>A0A074S583_9AGAM</name>
<protein>
    <recommendedName>
        <fullName evidence="5">Purine nucleoside phosphorylase</fullName>
        <ecNumber evidence="5">2.4.2.1</ecNumber>
    </recommendedName>
    <alternativeName>
        <fullName evidence="5">Inosine-guanosine phosphorylase</fullName>
    </alternativeName>
</protein>
<evidence type="ECO:0000313" key="9">
    <source>
        <dbReference type="Proteomes" id="UP000027456"/>
    </source>
</evidence>
<dbReference type="PIRSF" id="PIRSF000477">
    <property type="entry name" value="PurNPase"/>
    <property type="match status" value="1"/>
</dbReference>
<evidence type="ECO:0000259" key="7">
    <source>
        <dbReference type="Pfam" id="PF01048"/>
    </source>
</evidence>
<dbReference type="CDD" id="cd09009">
    <property type="entry name" value="PNP-EcPNPII_like"/>
    <property type="match status" value="1"/>
</dbReference>
<dbReference type="PANTHER" id="PTHR11904:SF9">
    <property type="entry name" value="PURINE NUCLEOSIDE PHOSPHORYLASE-RELATED"/>
    <property type="match status" value="1"/>
</dbReference>
<dbReference type="NCBIfam" id="TIGR01697">
    <property type="entry name" value="PNPH-PUNA-XAPA"/>
    <property type="match status" value="1"/>
</dbReference>
<evidence type="ECO:0000256" key="6">
    <source>
        <dbReference type="PIRSR" id="PIRSR000477-2"/>
    </source>
</evidence>
<feature type="domain" description="Nucleoside phosphorylase" evidence="7">
    <location>
        <begin position="30"/>
        <end position="254"/>
    </location>
</feature>
<dbReference type="AlphaFoldDB" id="A0A074S583"/>
<dbReference type="HOGENOM" id="CLU_054456_1_2_1"/>
<evidence type="ECO:0000256" key="3">
    <source>
        <dbReference type="ARBA" id="ARBA00022676"/>
    </source>
</evidence>
<dbReference type="EMBL" id="AZST01000024">
    <property type="protein sequence ID" value="KEP54581.1"/>
    <property type="molecule type" value="Genomic_DNA"/>
</dbReference>
<dbReference type="NCBIfam" id="NF006054">
    <property type="entry name" value="PRK08202.1"/>
    <property type="match status" value="1"/>
</dbReference>
<dbReference type="InterPro" id="IPR000845">
    <property type="entry name" value="Nucleoside_phosphorylase_d"/>
</dbReference>
<evidence type="ECO:0000313" key="8">
    <source>
        <dbReference type="EMBL" id="KEP54581.1"/>
    </source>
</evidence>
<dbReference type="Pfam" id="PF01048">
    <property type="entry name" value="PNP_UDP_1"/>
    <property type="match status" value="1"/>
</dbReference>
<keyword evidence="9" id="KW-1185">Reference proteome</keyword>
<dbReference type="InterPro" id="IPR035994">
    <property type="entry name" value="Nucleoside_phosphorylase_sf"/>
</dbReference>
<comment type="similarity">
    <text evidence="2 5">Belongs to the PNP/MTAP phosphorylase family.</text>
</comment>
<dbReference type="STRING" id="1423351.A0A074S583"/>
<evidence type="ECO:0000256" key="5">
    <source>
        <dbReference type="PIRNR" id="PIRNR000477"/>
    </source>
</evidence>
<dbReference type="EC" id="2.4.2.1" evidence="5"/>
<comment type="pathway">
    <text evidence="1 5">Purine metabolism; purine nucleoside salvage.</text>
</comment>
<comment type="caution">
    <text evidence="8">The sequence shown here is derived from an EMBL/GenBank/DDBJ whole genome shotgun (WGS) entry which is preliminary data.</text>
</comment>
<dbReference type="SUPFAM" id="SSF53167">
    <property type="entry name" value="Purine and uridine phosphorylases"/>
    <property type="match status" value="1"/>
</dbReference>
<dbReference type="Proteomes" id="UP000027456">
    <property type="component" value="Unassembled WGS sequence"/>
</dbReference>
<feature type="binding site" evidence="6">
    <location>
        <position position="252"/>
    </location>
    <ligand>
        <name>a purine D-ribonucleoside</name>
        <dbReference type="ChEBI" id="CHEBI:142355"/>
    </ligand>
</feature>
<proteinExistence type="inferred from homology"/>
<dbReference type="GO" id="GO:0009116">
    <property type="term" value="P:nucleoside metabolic process"/>
    <property type="evidence" value="ECO:0007669"/>
    <property type="project" value="InterPro"/>
</dbReference>
<comment type="function">
    <text evidence="5">The purine nucleoside phosphorylases catalyze the phosphorolytic breakdown of the N-glycosidic bond in the beta-(deoxy)ribonucleoside molecules, with the formation of the corresponding free purine bases and pentose-1-phosphate.</text>
</comment>
<dbReference type="InterPro" id="IPR011268">
    <property type="entry name" value="Purine_phosphorylase"/>
</dbReference>
<evidence type="ECO:0000256" key="1">
    <source>
        <dbReference type="ARBA" id="ARBA00005058"/>
    </source>
</evidence>
<sequence>MARVVNTPSAFADAIREIHSRIPAELREPRIGIVCGSGLGGLASKIRNPILIPYSEIPGFGISTVAGHKSALAFGRFGEGNGIPVVAMLGRFHAYEGHNLSSTIYPIRVMALLGVKSVIITNAAGILNPQHPVGTVFVIHDHLALPNLTGFNPTMGPVLEPPFDLRFTPLSKAYTFSLRCAAFRAAHALGLPKNFLAEGTYAWVSGPTYESPAEGRFLRSVGVDVVGMSTVPEVVAAHQAGMDVLVLSLGTNPVIIPDGYRSAREAVEAELAGKPLPPVVEAEVSHEEVLALGEAKSDDMRRLVEKIVDLVGTSGQLTE</sequence>
<feature type="binding site" evidence="6">
    <location>
        <begin position="91"/>
        <end position="93"/>
    </location>
    <ligand>
        <name>phosphate</name>
        <dbReference type="ChEBI" id="CHEBI:43474"/>
    </ligand>
</feature>
<keyword evidence="4 5" id="KW-0808">Transferase</keyword>
<dbReference type="UniPathway" id="UPA00606"/>
<accession>A0A074S583</accession>
<reference evidence="8 9" key="1">
    <citation type="submission" date="2013-12" db="EMBL/GenBank/DDBJ databases">
        <authorList>
            <person name="Cubeta M."/>
            <person name="Pakala S."/>
            <person name="Fedorova N."/>
            <person name="Thomas E."/>
            <person name="Dean R."/>
            <person name="Jabaji S."/>
            <person name="Neate S."/>
            <person name="Toda T."/>
            <person name="Tavantzis S."/>
            <person name="Vilgalys R."/>
            <person name="Bharathan N."/>
            <person name="Pakala S."/>
            <person name="Losada L.S."/>
            <person name="Zafar N."/>
            <person name="Nierman W."/>
        </authorList>
    </citation>
    <scope>NUCLEOTIDE SEQUENCE [LARGE SCALE GENOMIC DNA]</scope>
    <source>
        <strain evidence="8 9">123E</strain>
    </source>
</reference>
<organism evidence="8 9">
    <name type="scientific">Rhizoctonia solani 123E</name>
    <dbReference type="NCBI Taxonomy" id="1423351"/>
    <lineage>
        <taxon>Eukaryota</taxon>
        <taxon>Fungi</taxon>
        <taxon>Dikarya</taxon>
        <taxon>Basidiomycota</taxon>
        <taxon>Agaricomycotina</taxon>
        <taxon>Agaricomycetes</taxon>
        <taxon>Cantharellales</taxon>
        <taxon>Ceratobasidiaceae</taxon>
        <taxon>Rhizoctonia</taxon>
    </lineage>
</organism>
<keyword evidence="3 5" id="KW-0328">Glycosyltransferase</keyword>
<feature type="binding site" evidence="6">
    <location>
        <position position="229"/>
    </location>
    <ligand>
        <name>phosphate</name>
        <dbReference type="ChEBI" id="CHEBI:43474"/>
    </ligand>
</feature>
<dbReference type="Gene3D" id="3.40.50.1580">
    <property type="entry name" value="Nucleoside phosphorylase domain"/>
    <property type="match status" value="1"/>
</dbReference>
<feature type="binding site" evidence="6">
    <location>
        <position position="37"/>
    </location>
    <ligand>
        <name>phosphate</name>
        <dbReference type="ChEBI" id="CHEBI:43474"/>
    </ligand>
</feature>
<dbReference type="GO" id="GO:0004731">
    <property type="term" value="F:purine-nucleoside phosphorylase activity"/>
    <property type="evidence" value="ECO:0007669"/>
    <property type="project" value="UniProtKB-EC"/>
</dbReference>